<dbReference type="OrthoDB" id="788878at2"/>
<dbReference type="PROSITE" id="PS51257">
    <property type="entry name" value="PROKAR_LIPOPROTEIN"/>
    <property type="match status" value="1"/>
</dbReference>
<protein>
    <recommendedName>
        <fullName evidence="4">DUF4856 domain-containing protein</fullName>
    </recommendedName>
</protein>
<dbReference type="RefSeq" id="WP_147053230.1">
    <property type="nucleotide sequence ID" value="NZ_CP042437.1"/>
</dbReference>
<reference evidence="2 3" key="1">
    <citation type="journal article" date="2013" name="J. Microbiol.">
        <title>Mucilaginibacter ginsenosidivorax sp. nov., with ginsenoside converting activity isolated from sediment.</title>
        <authorList>
            <person name="Kim J.K."/>
            <person name="Choi T.E."/>
            <person name="Liu Q.M."/>
            <person name="Park H.Y."/>
            <person name="Yi T.H."/>
            <person name="Yoon M.H."/>
            <person name="Kim S.C."/>
            <person name="Im W.T."/>
        </authorList>
    </citation>
    <scope>NUCLEOTIDE SEQUENCE [LARGE SCALE GENOMIC DNA]</scope>
    <source>
        <strain evidence="2 3">KHI28</strain>
    </source>
</reference>
<dbReference type="Proteomes" id="UP000321362">
    <property type="component" value="Chromosome"/>
</dbReference>
<evidence type="ECO:0000313" key="3">
    <source>
        <dbReference type="Proteomes" id="UP000321362"/>
    </source>
</evidence>
<dbReference type="EMBL" id="CP042437">
    <property type="protein sequence ID" value="QEC76048.1"/>
    <property type="molecule type" value="Genomic_DNA"/>
</dbReference>
<feature type="chain" id="PRO_5022703103" description="DUF4856 domain-containing protein" evidence="1">
    <location>
        <begin position="21"/>
        <end position="390"/>
    </location>
</feature>
<dbReference type="KEGG" id="mgk:FSB76_08845"/>
<keyword evidence="1" id="KW-0732">Signal</keyword>
<dbReference type="AlphaFoldDB" id="A0A5B8W1B0"/>
<sequence>MLKKYIFMLLGMLSTIAACAQTNPVIIPPYLHMQGDSVQGKLLVAALNDFLNQVSKPNKENTLVLKDALPETSVLLDEIRGMADGSGTDKKNIYPCYLINAALLDSTSYLIQLAYMGGTNSAPVLRASFTLAAKKVGGRYYFSSALKSNTQAWQVKKDGNFSFYYNTPLNLDKVNVYVKKAKEFDKRLHAPNYATQVYLCNNLPNAMRLLGIDYKLDYNGYGQSNLSAFENGIDLALTGRDVNDPAALDLHDLWHSRLHRAVPIAVINKPLDEASAYLYGGSWGISWPDILKRFKTYMGDNKDWLAAFNDNKNFGVNQQYHLYVSYVINALIIQQLEKDKGFAAVIELISCGKREPGNENYFKALEKITGITKANFNDRVAKLLEAEGSK</sequence>
<proteinExistence type="predicted"/>
<gene>
    <name evidence="2" type="ORF">FSB76_08845</name>
</gene>
<evidence type="ECO:0000256" key="1">
    <source>
        <dbReference type="SAM" id="SignalP"/>
    </source>
</evidence>
<name>A0A5B8W1B0_9SPHI</name>
<accession>A0A5B8W1B0</accession>
<keyword evidence="3" id="KW-1185">Reference proteome</keyword>
<organism evidence="2 3">
    <name type="scientific">Mucilaginibacter ginsenosidivorax</name>
    <dbReference type="NCBI Taxonomy" id="862126"/>
    <lineage>
        <taxon>Bacteria</taxon>
        <taxon>Pseudomonadati</taxon>
        <taxon>Bacteroidota</taxon>
        <taxon>Sphingobacteriia</taxon>
        <taxon>Sphingobacteriales</taxon>
        <taxon>Sphingobacteriaceae</taxon>
        <taxon>Mucilaginibacter</taxon>
    </lineage>
</organism>
<evidence type="ECO:0000313" key="2">
    <source>
        <dbReference type="EMBL" id="QEC76048.1"/>
    </source>
</evidence>
<feature type="signal peptide" evidence="1">
    <location>
        <begin position="1"/>
        <end position="20"/>
    </location>
</feature>
<evidence type="ECO:0008006" key="4">
    <source>
        <dbReference type="Google" id="ProtNLM"/>
    </source>
</evidence>